<evidence type="ECO:0000313" key="3">
    <source>
        <dbReference type="Proteomes" id="UP000005233"/>
    </source>
</evidence>
<protein>
    <submittedName>
        <fullName evidence="2">Uncharacterized protein</fullName>
    </submittedName>
</protein>
<evidence type="ECO:0000256" key="1">
    <source>
        <dbReference type="SAM" id="Phobius"/>
    </source>
</evidence>
<name>H8IAA8_METCZ</name>
<dbReference type="Proteomes" id="UP000005233">
    <property type="component" value="Chromosome"/>
</dbReference>
<keyword evidence="1" id="KW-1133">Transmembrane helix</keyword>
<feature type="transmembrane region" description="Helical" evidence="1">
    <location>
        <begin position="75"/>
        <end position="100"/>
    </location>
</feature>
<dbReference type="HOGENOM" id="CLU_1912338_0_0_2"/>
<dbReference type="OrthoDB" id="147998at2157"/>
<dbReference type="eggNOG" id="arCOG11691">
    <property type="taxonomic scope" value="Archaea"/>
</dbReference>
<dbReference type="GeneID" id="11970717"/>
<reference evidence="2 3" key="1">
    <citation type="journal article" date="2012" name="J. Bacteriol.">
        <title>Complete genome sequence of a thermophilic methanogen, Methanocella conradii HZ254, isolated from Chinese rice field soil.</title>
        <authorList>
            <person name="Lu Z."/>
            <person name="Lu Y."/>
        </authorList>
    </citation>
    <scope>NUCLEOTIDE SEQUENCE [LARGE SCALE GENOMIC DNA]</scope>
    <source>
        <strain evidence="3">DSM 24694 / JCM 17849 / CGMCC 1.5162 / HZ254</strain>
    </source>
</reference>
<dbReference type="EMBL" id="CP003243">
    <property type="protein sequence ID" value="AFC99582.1"/>
    <property type="molecule type" value="Genomic_DNA"/>
</dbReference>
<organism evidence="2 3">
    <name type="scientific">Methanocella conradii (strain DSM 24694 / JCM 17849 / CGMCC 1.5162 / HZ254)</name>
    <dbReference type="NCBI Taxonomy" id="1041930"/>
    <lineage>
        <taxon>Archaea</taxon>
        <taxon>Methanobacteriati</taxon>
        <taxon>Methanobacteriota</taxon>
        <taxon>Stenosarchaea group</taxon>
        <taxon>Methanomicrobia</taxon>
        <taxon>Methanocellales</taxon>
        <taxon>Methanocellaceae</taxon>
        <taxon>Methanocella</taxon>
    </lineage>
</organism>
<keyword evidence="3" id="KW-1185">Reference proteome</keyword>
<dbReference type="RefSeq" id="WP_014405421.1">
    <property type="nucleotide sequence ID" value="NC_017034.1"/>
</dbReference>
<keyword evidence="1" id="KW-0812">Transmembrane</keyword>
<dbReference type="AlphaFoldDB" id="H8IAA8"/>
<dbReference type="KEGG" id="mez:Mtc_0821"/>
<gene>
    <name evidence="2" type="ordered locus">Mtc_0821</name>
</gene>
<sequence length="132" mass="15183">MSKKPTSDSLSRKMELINKKVREINERRRGMRVTRIEDELDRQELRNYVRLMGLEQEDISLEPASDEVFAPRGSVFYLTLAVEALIELVLLYISLSYLLAPGPTSLDYLIVAVLLGMFCYLGYVMYASLRGR</sequence>
<dbReference type="STRING" id="1041930.Mtc_0821"/>
<proteinExistence type="predicted"/>
<feature type="transmembrane region" description="Helical" evidence="1">
    <location>
        <begin position="106"/>
        <end position="126"/>
    </location>
</feature>
<accession>H8IAA8</accession>
<evidence type="ECO:0000313" key="2">
    <source>
        <dbReference type="EMBL" id="AFC99582.1"/>
    </source>
</evidence>
<keyword evidence="1" id="KW-0472">Membrane</keyword>